<protein>
    <submittedName>
        <fullName evidence="1">Uncharacterized protein</fullName>
    </submittedName>
</protein>
<reference evidence="1" key="1">
    <citation type="submission" date="2020-08" db="EMBL/GenBank/DDBJ databases">
        <title>Genome sequencing and assembly of the red palm weevil Rhynchophorus ferrugineus.</title>
        <authorList>
            <person name="Dias G.B."/>
            <person name="Bergman C.M."/>
            <person name="Manee M."/>
        </authorList>
    </citation>
    <scope>NUCLEOTIDE SEQUENCE</scope>
    <source>
        <strain evidence="1">AA-2017</strain>
        <tissue evidence="1">Whole larva</tissue>
    </source>
</reference>
<keyword evidence="2" id="KW-1185">Reference proteome</keyword>
<evidence type="ECO:0000313" key="1">
    <source>
        <dbReference type="EMBL" id="KAF7279076.1"/>
    </source>
</evidence>
<dbReference type="EMBL" id="JAACXV010000377">
    <property type="protein sequence ID" value="KAF7279076.1"/>
    <property type="molecule type" value="Genomic_DNA"/>
</dbReference>
<organism evidence="1 2">
    <name type="scientific">Rhynchophorus ferrugineus</name>
    <name type="common">Red palm weevil</name>
    <name type="synonym">Curculio ferrugineus</name>
    <dbReference type="NCBI Taxonomy" id="354439"/>
    <lineage>
        <taxon>Eukaryota</taxon>
        <taxon>Metazoa</taxon>
        <taxon>Ecdysozoa</taxon>
        <taxon>Arthropoda</taxon>
        <taxon>Hexapoda</taxon>
        <taxon>Insecta</taxon>
        <taxon>Pterygota</taxon>
        <taxon>Neoptera</taxon>
        <taxon>Endopterygota</taxon>
        <taxon>Coleoptera</taxon>
        <taxon>Polyphaga</taxon>
        <taxon>Cucujiformia</taxon>
        <taxon>Curculionidae</taxon>
        <taxon>Dryophthorinae</taxon>
        <taxon>Rhynchophorus</taxon>
    </lineage>
</organism>
<gene>
    <name evidence="1" type="ORF">GWI33_007708</name>
</gene>
<dbReference type="Proteomes" id="UP000625711">
    <property type="component" value="Unassembled WGS sequence"/>
</dbReference>
<name>A0A834MEQ0_RHYFE</name>
<proteinExistence type="predicted"/>
<dbReference type="AlphaFoldDB" id="A0A834MEQ0"/>
<sequence>MVVSMRLRSPAFDLWRGQRDISMICSLREALLAVITLRRRGVVVAVGSANNYRNGGREEGGTPDGVNFVVAVSLRPGPVYMASNIKVPSEGA</sequence>
<accession>A0A834MEQ0</accession>
<comment type="caution">
    <text evidence="1">The sequence shown here is derived from an EMBL/GenBank/DDBJ whole genome shotgun (WGS) entry which is preliminary data.</text>
</comment>
<evidence type="ECO:0000313" key="2">
    <source>
        <dbReference type="Proteomes" id="UP000625711"/>
    </source>
</evidence>